<evidence type="ECO:0000313" key="3">
    <source>
        <dbReference type="Proteomes" id="UP000308838"/>
    </source>
</evidence>
<keyword evidence="2" id="KW-0255">Endonuclease</keyword>
<gene>
    <name evidence="2" type="ORF">CQA69_03025</name>
</gene>
<keyword evidence="2" id="KW-0378">Hydrolase</keyword>
<dbReference type="InterPro" id="IPR018576">
    <property type="entry name" value="Restrct_endonuc_II_Pab1"/>
</dbReference>
<keyword evidence="2" id="KW-0540">Nuclease</keyword>
<evidence type="ECO:0000313" key="2">
    <source>
        <dbReference type="EMBL" id="TKX31230.1"/>
    </source>
</evidence>
<reference evidence="2 3" key="1">
    <citation type="submission" date="2018-05" db="EMBL/GenBank/DDBJ databases">
        <title>Novel Campyloabacter and Helicobacter Species and Strains.</title>
        <authorList>
            <person name="Mannion A.J."/>
            <person name="Shen Z."/>
            <person name="Fox J.G."/>
        </authorList>
    </citation>
    <scope>NUCLEOTIDE SEQUENCE [LARGE SCALE GENOMIC DNA]</scope>
    <source>
        <strain evidence="3">MIT17-664</strain>
    </source>
</reference>
<feature type="domain" description="Restriction endonuclease type II Pab1" evidence="1">
    <location>
        <begin position="114"/>
        <end position="231"/>
    </location>
</feature>
<organism evidence="2 3">
    <name type="scientific">Campylobacter estrildidarum</name>
    <dbReference type="NCBI Taxonomy" id="2510189"/>
    <lineage>
        <taxon>Bacteria</taxon>
        <taxon>Pseudomonadati</taxon>
        <taxon>Campylobacterota</taxon>
        <taxon>Epsilonproteobacteria</taxon>
        <taxon>Campylobacterales</taxon>
        <taxon>Campylobacteraceae</taxon>
        <taxon>Campylobacter</taxon>
    </lineage>
</organism>
<dbReference type="RefSeq" id="WP_137620354.1">
    <property type="nucleotide sequence ID" value="NZ_NXLZ01000004.1"/>
</dbReference>
<name>A0A4U7BM48_9BACT</name>
<proteinExistence type="predicted"/>
<accession>A0A4U7BM48</accession>
<dbReference type="Proteomes" id="UP000308838">
    <property type="component" value="Unassembled WGS sequence"/>
</dbReference>
<keyword evidence="3" id="KW-1185">Reference proteome</keyword>
<comment type="caution">
    <text evidence="2">The sequence shown here is derived from an EMBL/GenBank/DDBJ whole genome shotgun (WGS) entry which is preliminary data.</text>
</comment>
<evidence type="ECO:0000259" key="1">
    <source>
        <dbReference type="Pfam" id="PF09522"/>
    </source>
</evidence>
<sequence length="237" mass="27998">MKFKIDYELPLTSVAGKIRIKQRNTFNDYGLPVAPTKIIINIQHYIEWQIGYDIITTKENGKFIGANGKNKDLYELSDIIFQFFKQNIISKENLLLVKEFLETNDDLIEDRMRINRSNFVKRQIAKINFLESNISYPLLVYQFNNEDFLSEIVIREKQRAVGVQGMLYFCFPVYLLKNNTGERNFLNRCINSKEKGYLEVNQNNINIFLEMLKVFGILSKNHRYDVLQIINFILDNK</sequence>
<dbReference type="GO" id="GO:0004519">
    <property type="term" value="F:endonuclease activity"/>
    <property type="evidence" value="ECO:0007669"/>
    <property type="project" value="UniProtKB-KW"/>
</dbReference>
<dbReference type="AlphaFoldDB" id="A0A4U7BM48"/>
<dbReference type="EMBL" id="NXLZ01000004">
    <property type="protein sequence ID" value="TKX31230.1"/>
    <property type="molecule type" value="Genomic_DNA"/>
</dbReference>
<protein>
    <submittedName>
        <fullName evidence="2">Restriction endonuclease</fullName>
    </submittedName>
</protein>
<dbReference type="Pfam" id="PF09522">
    <property type="entry name" value="RE_R_Pab1"/>
    <property type="match status" value="1"/>
</dbReference>
<dbReference type="OrthoDB" id="1952049at2"/>